<dbReference type="GO" id="GO:0016787">
    <property type="term" value="F:hydrolase activity"/>
    <property type="evidence" value="ECO:0007669"/>
    <property type="project" value="UniProtKB-KW"/>
</dbReference>
<gene>
    <name evidence="5" type="ORF">FHX48_000756</name>
</gene>
<keyword evidence="2 3" id="KW-0378">Hydrolase</keyword>
<dbReference type="SUPFAM" id="SSF53474">
    <property type="entry name" value="alpha/beta-Hydrolases"/>
    <property type="match status" value="1"/>
</dbReference>
<dbReference type="InterPro" id="IPR002018">
    <property type="entry name" value="CarbesteraseB"/>
</dbReference>
<evidence type="ECO:0000256" key="2">
    <source>
        <dbReference type="ARBA" id="ARBA00022801"/>
    </source>
</evidence>
<comment type="similarity">
    <text evidence="1 3">Belongs to the type-B carboxylesterase/lipase family.</text>
</comment>
<dbReference type="Pfam" id="PF00135">
    <property type="entry name" value="COesterase"/>
    <property type="match status" value="1"/>
</dbReference>
<dbReference type="AlphaFoldDB" id="A0A7W3JMX3"/>
<comment type="caution">
    <text evidence="5">The sequence shown here is derived from an EMBL/GenBank/DDBJ whole genome shotgun (WGS) entry which is preliminary data.</text>
</comment>
<name>A0A7W3JMX3_9MICO</name>
<dbReference type="InterPro" id="IPR029058">
    <property type="entry name" value="AB_hydrolase_fold"/>
</dbReference>
<reference evidence="5 6" key="1">
    <citation type="submission" date="2020-07" db="EMBL/GenBank/DDBJ databases">
        <title>Sequencing the genomes of 1000 actinobacteria strains.</title>
        <authorList>
            <person name="Klenk H.-P."/>
        </authorList>
    </citation>
    <scope>NUCLEOTIDE SEQUENCE [LARGE SCALE GENOMIC DNA]</scope>
    <source>
        <strain evidence="5 6">DSM 27576</strain>
    </source>
</reference>
<dbReference type="PANTHER" id="PTHR43142:SF1">
    <property type="entry name" value="CARBOXYLIC ESTER HYDROLASE"/>
    <property type="match status" value="1"/>
</dbReference>
<evidence type="ECO:0000313" key="5">
    <source>
        <dbReference type="EMBL" id="MBA8815704.1"/>
    </source>
</evidence>
<organism evidence="5 6">
    <name type="scientific">Microbacterium halimionae</name>
    <dbReference type="NCBI Taxonomy" id="1526413"/>
    <lineage>
        <taxon>Bacteria</taxon>
        <taxon>Bacillati</taxon>
        <taxon>Actinomycetota</taxon>
        <taxon>Actinomycetes</taxon>
        <taxon>Micrococcales</taxon>
        <taxon>Microbacteriaceae</taxon>
        <taxon>Microbacterium</taxon>
    </lineage>
</organism>
<dbReference type="EC" id="3.1.1.-" evidence="3"/>
<evidence type="ECO:0000256" key="1">
    <source>
        <dbReference type="ARBA" id="ARBA00005964"/>
    </source>
</evidence>
<evidence type="ECO:0000256" key="3">
    <source>
        <dbReference type="RuleBase" id="RU361235"/>
    </source>
</evidence>
<proteinExistence type="inferred from homology"/>
<dbReference type="Gene3D" id="3.40.50.1820">
    <property type="entry name" value="alpha/beta hydrolase"/>
    <property type="match status" value="1"/>
</dbReference>
<evidence type="ECO:0000259" key="4">
    <source>
        <dbReference type="Pfam" id="PF00135"/>
    </source>
</evidence>
<protein>
    <recommendedName>
        <fullName evidence="3">Carboxylic ester hydrolase</fullName>
        <ecNumber evidence="3">3.1.1.-</ecNumber>
    </recommendedName>
</protein>
<dbReference type="PROSITE" id="PS00122">
    <property type="entry name" value="CARBOXYLESTERASE_B_1"/>
    <property type="match status" value="1"/>
</dbReference>
<accession>A0A7W3JMX3</accession>
<sequence>MQSAVPDPLEVPVSVDAPAGPIVGRAVHGVNTFLGIPYAEAPYGERRFALPVPRADFTEPFYASAYGATPQRVPLFTTTTVPEPTIPGDDVLSINIFAPATGAAGSAPVLVWVHGGAFAGGSAASPWYDGSGFAREGVVLVSVSYRLAVEGFAPLDDVPTNLGLRDVILALQWIQKNIAAFGGDPGQVTLAGQSAGGGIALALMSSPATVGLMHRVVSISGGTFALERNTVMGSVSRIANFLGIPPTFEGFSARSDGDVQQAIVDLRIRENTPPLTLSPVVGDDLLPTDIATGLAQHNLHLPLLVGSALDEFDGGPTAEDPDRRQLSDAERAEARASGRRVSDFLFRSAVPRCAAARTNADGGTWSYSFEWPNPLLGGATHCTDLPFFFDALDAPGVVDALGESAPTELADVMHADLLAFVRGNESAWPQANGALGAASRVYGRVGSTFTTDILGVYDPVTPT</sequence>
<dbReference type="PANTHER" id="PTHR43142">
    <property type="entry name" value="CARBOXYLIC ESTER HYDROLASE"/>
    <property type="match status" value="1"/>
</dbReference>
<feature type="domain" description="Carboxylesterase type B" evidence="4">
    <location>
        <begin position="14"/>
        <end position="315"/>
    </location>
</feature>
<dbReference type="InterPro" id="IPR019826">
    <property type="entry name" value="Carboxylesterase_B_AS"/>
</dbReference>
<keyword evidence="6" id="KW-1185">Reference proteome</keyword>
<dbReference type="EMBL" id="JACGWY010000001">
    <property type="protein sequence ID" value="MBA8815704.1"/>
    <property type="molecule type" value="Genomic_DNA"/>
</dbReference>
<evidence type="ECO:0000313" key="6">
    <source>
        <dbReference type="Proteomes" id="UP000526083"/>
    </source>
</evidence>
<dbReference type="RefSeq" id="WP_167048702.1">
    <property type="nucleotide sequence ID" value="NZ_JAAOZB010000002.1"/>
</dbReference>
<dbReference type="Proteomes" id="UP000526083">
    <property type="component" value="Unassembled WGS sequence"/>
</dbReference>